<dbReference type="Proteomes" id="UP000011668">
    <property type="component" value="Unassembled WGS sequence"/>
</dbReference>
<dbReference type="HOGENOM" id="CLU_1441969_0_0_1"/>
<proteinExistence type="predicted"/>
<evidence type="ECO:0000313" key="2">
    <source>
        <dbReference type="Proteomes" id="UP000011668"/>
    </source>
</evidence>
<sequence>MRTTQRSNHLVIDTVNTPAVPPSNALVASPDPDISLVELYHLSDHEDQACSASLLVVWFVRFRGSARSLDVAGRMAINYRQHHMSLSTFQAKMALGSWYGTPDIDEVEHIFHDWEGSELELVAAGDRVSLLDRPQKVTRAKPNATRFLPWLAVTASNLNLCLVIVCCVCERSRVFQRPVENGKNYTGP</sequence>
<dbReference type="EMBL" id="AFRT01001271">
    <property type="protein sequence ID" value="ELU40900.1"/>
    <property type="molecule type" value="Genomic_DNA"/>
</dbReference>
<dbReference type="OrthoDB" id="3268424at2759"/>
<reference evidence="1 2" key="1">
    <citation type="journal article" date="2013" name="Nat. Commun.">
        <title>The evolution and pathogenic mechanisms of the rice sheath blight pathogen.</title>
        <authorList>
            <person name="Zheng A."/>
            <person name="Lin R."/>
            <person name="Xu L."/>
            <person name="Qin P."/>
            <person name="Tang C."/>
            <person name="Ai P."/>
            <person name="Zhang D."/>
            <person name="Liu Y."/>
            <person name="Sun Z."/>
            <person name="Feng H."/>
            <person name="Wang Y."/>
            <person name="Chen Y."/>
            <person name="Liang X."/>
            <person name="Fu R."/>
            <person name="Li Q."/>
            <person name="Zhang J."/>
            <person name="Yu X."/>
            <person name="Xie Z."/>
            <person name="Ding L."/>
            <person name="Guan P."/>
            <person name="Tang J."/>
            <person name="Liang Y."/>
            <person name="Wang S."/>
            <person name="Deng Q."/>
            <person name="Li S."/>
            <person name="Zhu J."/>
            <person name="Wang L."/>
            <person name="Liu H."/>
            <person name="Li P."/>
        </authorList>
    </citation>
    <scope>NUCLEOTIDE SEQUENCE [LARGE SCALE GENOMIC DNA]</scope>
    <source>
        <strain evidence="2">AG-1 IA</strain>
    </source>
</reference>
<evidence type="ECO:0000313" key="1">
    <source>
        <dbReference type="EMBL" id="ELU40900.1"/>
    </source>
</evidence>
<keyword evidence="2" id="KW-1185">Reference proteome</keyword>
<name>L8WSE8_THACA</name>
<accession>L8WSE8</accession>
<gene>
    <name evidence="1" type="ORF">AG1IA_05070</name>
</gene>
<organism evidence="1 2">
    <name type="scientific">Thanatephorus cucumeris (strain AG1-IA)</name>
    <name type="common">Rice sheath blight fungus</name>
    <name type="synonym">Rhizoctonia solani</name>
    <dbReference type="NCBI Taxonomy" id="983506"/>
    <lineage>
        <taxon>Eukaryota</taxon>
        <taxon>Fungi</taxon>
        <taxon>Dikarya</taxon>
        <taxon>Basidiomycota</taxon>
        <taxon>Agaricomycotina</taxon>
        <taxon>Agaricomycetes</taxon>
        <taxon>Cantharellales</taxon>
        <taxon>Ceratobasidiaceae</taxon>
        <taxon>Rhizoctonia</taxon>
        <taxon>Rhizoctonia solani AG-1</taxon>
    </lineage>
</organism>
<comment type="caution">
    <text evidence="1">The sequence shown here is derived from an EMBL/GenBank/DDBJ whole genome shotgun (WGS) entry which is preliminary data.</text>
</comment>
<dbReference type="STRING" id="983506.L8WSE8"/>
<protein>
    <submittedName>
        <fullName evidence="1">Uncharacterized protein</fullName>
    </submittedName>
</protein>
<dbReference type="AlphaFoldDB" id="L8WSE8"/>